<dbReference type="EMBL" id="QZEY01000008">
    <property type="protein sequence ID" value="RJL31034.1"/>
    <property type="molecule type" value="Genomic_DNA"/>
</dbReference>
<evidence type="ECO:0000313" key="3">
    <source>
        <dbReference type="Proteomes" id="UP000265768"/>
    </source>
</evidence>
<dbReference type="PANTHER" id="PTHR43591:SF24">
    <property type="entry name" value="2-METHOXY-6-POLYPRENYL-1,4-BENZOQUINOL METHYLASE, MITOCHONDRIAL"/>
    <property type="match status" value="1"/>
</dbReference>
<sequence>MRTRVVPLIYERYWRPLLAGLAKGVTGPTTAQEYRLARELLAVRPGDTVLDVACGPGNFTRELARAAGPDGLVVGLDASPPMLERAVAGTSARNVAYVRGDAVELPFSPRTFDAVCCFLALNMFDEPFRALDRMAGVLAPGGRIAIMTSCARGPEPLHTPQRLVGALAGMRVFTGSELVYALADRGFTAIRRRAYGLTQIIGARLTP</sequence>
<organism evidence="2 3">
    <name type="scientific">Bailinhaonella thermotolerans</name>
    <dbReference type="NCBI Taxonomy" id="1070861"/>
    <lineage>
        <taxon>Bacteria</taxon>
        <taxon>Bacillati</taxon>
        <taxon>Actinomycetota</taxon>
        <taxon>Actinomycetes</taxon>
        <taxon>Streptosporangiales</taxon>
        <taxon>Streptosporangiaceae</taxon>
        <taxon>Bailinhaonella</taxon>
    </lineage>
</organism>
<gene>
    <name evidence="2" type="ORF">D5H75_22000</name>
</gene>
<evidence type="ECO:0000259" key="1">
    <source>
        <dbReference type="Pfam" id="PF13649"/>
    </source>
</evidence>
<proteinExistence type="predicted"/>
<keyword evidence="2" id="KW-0489">Methyltransferase</keyword>
<dbReference type="GO" id="GO:0032259">
    <property type="term" value="P:methylation"/>
    <property type="evidence" value="ECO:0007669"/>
    <property type="project" value="UniProtKB-KW"/>
</dbReference>
<dbReference type="SUPFAM" id="SSF53335">
    <property type="entry name" value="S-adenosyl-L-methionine-dependent methyltransferases"/>
    <property type="match status" value="1"/>
</dbReference>
<dbReference type="InterPro" id="IPR041698">
    <property type="entry name" value="Methyltransf_25"/>
</dbReference>
<protein>
    <submittedName>
        <fullName evidence="2">Methyltransferase domain-containing protein</fullName>
    </submittedName>
</protein>
<dbReference type="Pfam" id="PF13649">
    <property type="entry name" value="Methyltransf_25"/>
    <property type="match status" value="1"/>
</dbReference>
<reference evidence="2 3" key="1">
    <citation type="submission" date="2018-09" db="EMBL/GenBank/DDBJ databases">
        <title>YIM 75507 draft genome.</title>
        <authorList>
            <person name="Tang S."/>
            <person name="Feng Y."/>
        </authorList>
    </citation>
    <scope>NUCLEOTIDE SEQUENCE [LARGE SCALE GENOMIC DNA]</scope>
    <source>
        <strain evidence="2 3">YIM 75507</strain>
    </source>
</reference>
<keyword evidence="3" id="KW-1185">Reference proteome</keyword>
<dbReference type="Proteomes" id="UP000265768">
    <property type="component" value="Unassembled WGS sequence"/>
</dbReference>
<name>A0A3A4AUN1_9ACTN</name>
<comment type="caution">
    <text evidence="2">The sequence shown here is derived from an EMBL/GenBank/DDBJ whole genome shotgun (WGS) entry which is preliminary data.</text>
</comment>
<keyword evidence="2" id="KW-0808">Transferase</keyword>
<evidence type="ECO:0000313" key="2">
    <source>
        <dbReference type="EMBL" id="RJL31034.1"/>
    </source>
</evidence>
<dbReference type="PANTHER" id="PTHR43591">
    <property type="entry name" value="METHYLTRANSFERASE"/>
    <property type="match status" value="1"/>
</dbReference>
<dbReference type="OrthoDB" id="3818852at2"/>
<feature type="domain" description="Methyltransferase" evidence="1">
    <location>
        <begin position="49"/>
        <end position="142"/>
    </location>
</feature>
<dbReference type="Gene3D" id="3.40.50.150">
    <property type="entry name" value="Vaccinia Virus protein VP39"/>
    <property type="match status" value="1"/>
</dbReference>
<dbReference type="GO" id="GO:0008168">
    <property type="term" value="F:methyltransferase activity"/>
    <property type="evidence" value="ECO:0007669"/>
    <property type="project" value="UniProtKB-KW"/>
</dbReference>
<dbReference type="CDD" id="cd02440">
    <property type="entry name" value="AdoMet_MTases"/>
    <property type="match status" value="1"/>
</dbReference>
<accession>A0A3A4AUN1</accession>
<dbReference type="AlphaFoldDB" id="A0A3A4AUN1"/>
<dbReference type="InterPro" id="IPR029063">
    <property type="entry name" value="SAM-dependent_MTases_sf"/>
</dbReference>